<name>A0A5C6ECA5_9BACT</name>
<accession>A0A5C6ECA5</accession>
<dbReference type="EMBL" id="SJPW01000008">
    <property type="protein sequence ID" value="TWU46310.1"/>
    <property type="molecule type" value="Genomic_DNA"/>
</dbReference>
<evidence type="ECO:0000313" key="2">
    <source>
        <dbReference type="Proteomes" id="UP000318288"/>
    </source>
</evidence>
<keyword evidence="2" id="KW-1185">Reference proteome</keyword>
<sequence length="40" mass="4413">MVDAVRWVDGDSGPDCTVTDVTSQITAVFASDDLIWHIYL</sequence>
<dbReference type="Proteomes" id="UP000318288">
    <property type="component" value="Unassembled WGS sequence"/>
</dbReference>
<dbReference type="AlphaFoldDB" id="A0A5C6ECA5"/>
<evidence type="ECO:0000313" key="1">
    <source>
        <dbReference type="EMBL" id="TWU46310.1"/>
    </source>
</evidence>
<proteinExistence type="predicted"/>
<organism evidence="1 2">
    <name type="scientific">Rubripirellula tenax</name>
    <dbReference type="NCBI Taxonomy" id="2528015"/>
    <lineage>
        <taxon>Bacteria</taxon>
        <taxon>Pseudomonadati</taxon>
        <taxon>Planctomycetota</taxon>
        <taxon>Planctomycetia</taxon>
        <taxon>Pirellulales</taxon>
        <taxon>Pirellulaceae</taxon>
        <taxon>Rubripirellula</taxon>
    </lineage>
</organism>
<reference evidence="1 2" key="1">
    <citation type="submission" date="2019-02" db="EMBL/GenBank/DDBJ databases">
        <title>Deep-cultivation of Planctomycetes and their phenomic and genomic characterization uncovers novel biology.</title>
        <authorList>
            <person name="Wiegand S."/>
            <person name="Jogler M."/>
            <person name="Boedeker C."/>
            <person name="Pinto D."/>
            <person name="Vollmers J."/>
            <person name="Rivas-Marin E."/>
            <person name="Kohn T."/>
            <person name="Peeters S.H."/>
            <person name="Heuer A."/>
            <person name="Rast P."/>
            <person name="Oberbeckmann S."/>
            <person name="Bunk B."/>
            <person name="Jeske O."/>
            <person name="Meyerdierks A."/>
            <person name="Storesund J.E."/>
            <person name="Kallscheuer N."/>
            <person name="Luecker S."/>
            <person name="Lage O.M."/>
            <person name="Pohl T."/>
            <person name="Merkel B.J."/>
            <person name="Hornburger P."/>
            <person name="Mueller R.-W."/>
            <person name="Bruemmer F."/>
            <person name="Labrenz M."/>
            <person name="Spormann A.M."/>
            <person name="Op Den Camp H."/>
            <person name="Overmann J."/>
            <person name="Amann R."/>
            <person name="Jetten M.S.M."/>
            <person name="Mascher T."/>
            <person name="Medema M.H."/>
            <person name="Devos D.P."/>
            <person name="Kaster A.-K."/>
            <person name="Ovreas L."/>
            <person name="Rohde M."/>
            <person name="Galperin M.Y."/>
            <person name="Jogler C."/>
        </authorList>
    </citation>
    <scope>NUCLEOTIDE SEQUENCE [LARGE SCALE GENOMIC DNA]</scope>
    <source>
        <strain evidence="1 2">Poly51</strain>
    </source>
</reference>
<comment type="caution">
    <text evidence="1">The sequence shown here is derived from an EMBL/GenBank/DDBJ whole genome shotgun (WGS) entry which is preliminary data.</text>
</comment>
<gene>
    <name evidence="1" type="ORF">Poly51_57060</name>
</gene>
<protein>
    <submittedName>
        <fullName evidence="1">Uncharacterized protein</fullName>
    </submittedName>
</protein>